<reference evidence="1" key="1">
    <citation type="submission" date="2014-11" db="EMBL/GenBank/DDBJ databases">
        <authorList>
            <person name="Amaro Gonzalez C."/>
        </authorList>
    </citation>
    <scope>NUCLEOTIDE SEQUENCE</scope>
</reference>
<dbReference type="AlphaFoldDB" id="A0A0E9VQK7"/>
<dbReference type="EMBL" id="GBXM01029039">
    <property type="protein sequence ID" value="JAH79538.1"/>
    <property type="molecule type" value="Transcribed_RNA"/>
</dbReference>
<name>A0A0E9VQK7_ANGAN</name>
<proteinExistence type="predicted"/>
<accession>A0A0E9VQK7</accession>
<organism evidence="1">
    <name type="scientific">Anguilla anguilla</name>
    <name type="common">European freshwater eel</name>
    <name type="synonym">Muraena anguilla</name>
    <dbReference type="NCBI Taxonomy" id="7936"/>
    <lineage>
        <taxon>Eukaryota</taxon>
        <taxon>Metazoa</taxon>
        <taxon>Chordata</taxon>
        <taxon>Craniata</taxon>
        <taxon>Vertebrata</taxon>
        <taxon>Euteleostomi</taxon>
        <taxon>Actinopterygii</taxon>
        <taxon>Neopterygii</taxon>
        <taxon>Teleostei</taxon>
        <taxon>Anguilliformes</taxon>
        <taxon>Anguillidae</taxon>
        <taxon>Anguilla</taxon>
    </lineage>
</organism>
<sequence length="45" mass="4996">MFEIISWFGSVQSTGNLTALKRVRTGSLTEYVLYPERGTKNVAAC</sequence>
<reference evidence="1" key="2">
    <citation type="journal article" date="2015" name="Fish Shellfish Immunol.">
        <title>Early steps in the European eel (Anguilla anguilla)-Vibrio vulnificus interaction in the gills: Role of the RtxA13 toxin.</title>
        <authorList>
            <person name="Callol A."/>
            <person name="Pajuelo D."/>
            <person name="Ebbesson L."/>
            <person name="Teles M."/>
            <person name="MacKenzie S."/>
            <person name="Amaro C."/>
        </authorList>
    </citation>
    <scope>NUCLEOTIDE SEQUENCE</scope>
</reference>
<evidence type="ECO:0000313" key="1">
    <source>
        <dbReference type="EMBL" id="JAH79538.1"/>
    </source>
</evidence>
<protein>
    <submittedName>
        <fullName evidence="1">Uncharacterized protein</fullName>
    </submittedName>
</protein>